<evidence type="ECO:0000313" key="2">
    <source>
        <dbReference type="Proteomes" id="UP001144297"/>
    </source>
</evidence>
<accession>A0A9W6GEI4</accession>
<dbReference type="Proteomes" id="UP001144297">
    <property type="component" value="Unassembled WGS sequence"/>
</dbReference>
<dbReference type="GO" id="GO:0016787">
    <property type="term" value="F:hydrolase activity"/>
    <property type="evidence" value="ECO:0007669"/>
    <property type="project" value="UniProtKB-KW"/>
</dbReference>
<sequence>MNLFISGWAGFREALGNIPEEWNFVCPFIDFNEEELISFLREKSGQTVVGWSTGGHIILKNLKFFADRFEKIIVVAGFIKFTKYVNSRVLRRMIDRMAKKPEDVVKEFLISAGCNSLFPKFEKAKLIEGLNFLISSEVVDFPQIKGKLILIHGIHDRILPVDALKELNTVFPFAKSFLLSRPHWIGFEEILKARTLGFPQGSC</sequence>
<gene>
    <name evidence="1" type="ORF">TISLANDTSLP1_15370</name>
</gene>
<protein>
    <submittedName>
        <fullName evidence="1">Alpha/beta hydrolase</fullName>
    </submittedName>
</protein>
<dbReference type="InterPro" id="IPR029058">
    <property type="entry name" value="AB_hydrolase_fold"/>
</dbReference>
<dbReference type="Gene3D" id="3.40.50.1820">
    <property type="entry name" value="alpha/beta hydrolase"/>
    <property type="match status" value="1"/>
</dbReference>
<keyword evidence="2" id="KW-1185">Reference proteome</keyword>
<dbReference type="AlphaFoldDB" id="A0A9W6GEI4"/>
<comment type="caution">
    <text evidence="1">The sequence shown here is derived from an EMBL/GenBank/DDBJ whole genome shotgun (WGS) entry which is preliminary data.</text>
</comment>
<reference evidence="1" key="1">
    <citation type="submission" date="2022-12" db="EMBL/GenBank/DDBJ databases">
        <title>Reference genome sequencing for broad-spectrum identification of bacterial and archaeal isolates by mass spectrometry.</title>
        <authorList>
            <person name="Sekiguchi Y."/>
            <person name="Tourlousse D.M."/>
        </authorList>
    </citation>
    <scope>NUCLEOTIDE SEQUENCE</scope>
    <source>
        <strain evidence="1">TSL-P1</strain>
    </source>
</reference>
<dbReference type="EMBL" id="BSDX01000001">
    <property type="protein sequence ID" value="GLI53844.1"/>
    <property type="molecule type" value="Genomic_DNA"/>
</dbReference>
<evidence type="ECO:0000313" key="1">
    <source>
        <dbReference type="EMBL" id="GLI53844.1"/>
    </source>
</evidence>
<name>A0A9W6GEI4_9BACT</name>
<proteinExistence type="predicted"/>
<keyword evidence="1" id="KW-0378">Hydrolase</keyword>
<dbReference type="SUPFAM" id="SSF53474">
    <property type="entry name" value="alpha/beta-Hydrolases"/>
    <property type="match status" value="1"/>
</dbReference>
<organism evidence="1 2">
    <name type="scientific">Thermodesulfovibrio yellowstonii</name>
    <dbReference type="NCBI Taxonomy" id="28262"/>
    <lineage>
        <taxon>Bacteria</taxon>
        <taxon>Pseudomonadati</taxon>
        <taxon>Nitrospirota</taxon>
        <taxon>Thermodesulfovibrionia</taxon>
        <taxon>Thermodesulfovibrionales</taxon>
        <taxon>Thermodesulfovibrionaceae</taxon>
        <taxon>Thermodesulfovibrio</taxon>
    </lineage>
</organism>